<keyword evidence="11" id="KW-1185">Reference proteome</keyword>
<evidence type="ECO:0000313" key="11">
    <source>
        <dbReference type="Proteomes" id="UP001301350"/>
    </source>
</evidence>
<dbReference type="GO" id="GO:0032259">
    <property type="term" value="P:methylation"/>
    <property type="evidence" value="ECO:0007669"/>
    <property type="project" value="UniProtKB-KW"/>
</dbReference>
<comment type="caution">
    <text evidence="10">The sequence shown here is derived from an EMBL/GenBank/DDBJ whole genome shotgun (WGS) entry which is preliminary data.</text>
</comment>
<gene>
    <name evidence="10" type="ORF">CDCA_CDCA02G0725</name>
</gene>
<name>A0AAV9IRI5_CYACA</name>
<organism evidence="10 11">
    <name type="scientific">Cyanidium caldarium</name>
    <name type="common">Red alga</name>
    <dbReference type="NCBI Taxonomy" id="2771"/>
    <lineage>
        <taxon>Eukaryota</taxon>
        <taxon>Rhodophyta</taxon>
        <taxon>Bangiophyceae</taxon>
        <taxon>Cyanidiales</taxon>
        <taxon>Cyanidiaceae</taxon>
        <taxon>Cyanidium</taxon>
    </lineage>
</organism>
<dbReference type="Gene3D" id="3.40.50.150">
    <property type="entry name" value="Vaccinia Virus protein VP39"/>
    <property type="match status" value="1"/>
</dbReference>
<dbReference type="SUPFAM" id="SSF53335">
    <property type="entry name" value="S-adenosyl-L-methionine-dependent methyltransferases"/>
    <property type="match status" value="1"/>
</dbReference>
<dbReference type="GO" id="GO:0008168">
    <property type="term" value="F:methyltransferase activity"/>
    <property type="evidence" value="ECO:0007669"/>
    <property type="project" value="UniProtKB-KW"/>
</dbReference>
<comment type="subcellular location">
    <subcellularLocation>
        <location evidence="1 8">Nucleus</location>
        <location evidence="1 8">Nucleolus</location>
    </subcellularLocation>
</comment>
<reference evidence="10 11" key="1">
    <citation type="submission" date="2022-07" db="EMBL/GenBank/DDBJ databases">
        <title>Genome-wide signatures of adaptation to extreme environments.</title>
        <authorList>
            <person name="Cho C.H."/>
            <person name="Yoon H.S."/>
        </authorList>
    </citation>
    <scope>NUCLEOTIDE SEQUENCE [LARGE SCALE GENOMIC DNA]</scope>
    <source>
        <strain evidence="10 11">DBV 063 E5</strain>
    </source>
</reference>
<accession>A0AAV9IRI5</accession>
<dbReference type="FunFam" id="1.10.10.2150:FF:000001">
    <property type="entry name" value="Ribosomal RNA-processing protein 8"/>
    <property type="match status" value="1"/>
</dbReference>
<sequence length="358" mass="40270">MTRRRHRTGGSGERQLSNQRPRATGAATIRKTMNAPCAQNLTPETPSLFASQSTLPARGTRGLTPLQLRLQQRLQSASFRALNEQLYGSTSEASKQLFDRQPELFQEYHRGYREQMAGWPVKPVEECVRYLRQRITERLRLLRRRQVQRDRTGSRMHAASREEFIIVDMGCGDAHIAAQLDSRFTPSAASSDAAGHLRVQVHSYDLVAGNTRVTACDVARGVPLPSQVADAVVFCLSLMPSNYEALLNEGIRLLRRTETSDDTHRGTASTARMLVIEVASRFQDADTPTTNASPVSRTERAFVQGLASRGLRLLHRRDLQRFFLLFEFALAEETTEAVAEYSSRVPMPPLKPCAYKRR</sequence>
<dbReference type="GO" id="GO:0005730">
    <property type="term" value="C:nucleolus"/>
    <property type="evidence" value="ECO:0007669"/>
    <property type="project" value="UniProtKB-SubCell"/>
</dbReference>
<evidence type="ECO:0000256" key="1">
    <source>
        <dbReference type="ARBA" id="ARBA00004604"/>
    </source>
</evidence>
<keyword evidence="4 8" id="KW-0489">Methyltransferase</keyword>
<dbReference type="InterPro" id="IPR029063">
    <property type="entry name" value="SAM-dependent_MTases_sf"/>
</dbReference>
<feature type="region of interest" description="Disordered" evidence="9">
    <location>
        <begin position="1"/>
        <end position="25"/>
    </location>
</feature>
<evidence type="ECO:0000256" key="2">
    <source>
        <dbReference type="ARBA" id="ARBA00006301"/>
    </source>
</evidence>
<evidence type="ECO:0000256" key="5">
    <source>
        <dbReference type="ARBA" id="ARBA00022679"/>
    </source>
</evidence>
<proteinExistence type="inferred from homology"/>
<dbReference type="Proteomes" id="UP001301350">
    <property type="component" value="Unassembled WGS sequence"/>
</dbReference>
<protein>
    <recommendedName>
        <fullName evidence="8">Ribosomal RNA-processing protein 8</fullName>
        <ecNumber evidence="8">2.1.1.-</ecNumber>
    </recommendedName>
</protein>
<dbReference type="InterPro" id="IPR007823">
    <property type="entry name" value="RRP8"/>
</dbReference>
<dbReference type="PANTHER" id="PTHR12787">
    <property type="entry name" value="RIBOSOMAL RNA-PROCESSING PROTEIN 8"/>
    <property type="match status" value="1"/>
</dbReference>
<evidence type="ECO:0000256" key="9">
    <source>
        <dbReference type="SAM" id="MobiDB-lite"/>
    </source>
</evidence>
<keyword evidence="6 8" id="KW-0949">S-adenosyl-L-methionine</keyword>
<evidence type="ECO:0000256" key="4">
    <source>
        <dbReference type="ARBA" id="ARBA00022603"/>
    </source>
</evidence>
<dbReference type="PANTHER" id="PTHR12787:SF0">
    <property type="entry name" value="RIBOSOMAL RNA-PROCESSING PROTEIN 8"/>
    <property type="match status" value="1"/>
</dbReference>
<comment type="function">
    <text evidence="8">Probable methyltransferase required to silence rDNA.</text>
</comment>
<dbReference type="GO" id="GO:0006364">
    <property type="term" value="P:rRNA processing"/>
    <property type="evidence" value="ECO:0007669"/>
    <property type="project" value="UniProtKB-UniRule"/>
</dbReference>
<dbReference type="Gene3D" id="1.10.10.2150">
    <property type="entry name" value="Ribosomal RNA-processing protein 8, N-terminal domain"/>
    <property type="match status" value="1"/>
</dbReference>
<keyword evidence="3 8" id="KW-0698">rRNA processing</keyword>
<evidence type="ECO:0000256" key="7">
    <source>
        <dbReference type="ARBA" id="ARBA00023242"/>
    </source>
</evidence>
<evidence type="ECO:0000313" key="10">
    <source>
        <dbReference type="EMBL" id="KAK4534700.1"/>
    </source>
</evidence>
<dbReference type="Pfam" id="PF05148">
    <property type="entry name" value="Methyltransf_8"/>
    <property type="match status" value="1"/>
</dbReference>
<dbReference type="AlphaFoldDB" id="A0AAV9IRI5"/>
<dbReference type="EC" id="2.1.1.-" evidence="8"/>
<comment type="similarity">
    <text evidence="2 8">Belongs to the methyltransferase superfamily. RRP8 family.</text>
</comment>
<keyword evidence="7 8" id="KW-0539">Nucleus</keyword>
<dbReference type="InterPro" id="IPR042036">
    <property type="entry name" value="RRP8_N"/>
</dbReference>
<dbReference type="EMBL" id="JANCYW010000002">
    <property type="protein sequence ID" value="KAK4534700.1"/>
    <property type="molecule type" value="Genomic_DNA"/>
</dbReference>
<evidence type="ECO:0000256" key="6">
    <source>
        <dbReference type="ARBA" id="ARBA00022691"/>
    </source>
</evidence>
<keyword evidence="5 8" id="KW-0808">Transferase</keyword>
<evidence type="ECO:0000256" key="8">
    <source>
        <dbReference type="RuleBase" id="RU365074"/>
    </source>
</evidence>
<evidence type="ECO:0000256" key="3">
    <source>
        <dbReference type="ARBA" id="ARBA00022552"/>
    </source>
</evidence>